<evidence type="ECO:0000256" key="2">
    <source>
        <dbReference type="ARBA" id="ARBA00004651"/>
    </source>
</evidence>
<comment type="subcellular location">
    <subcellularLocation>
        <location evidence="2 13">Cell membrane</location>
        <topology evidence="2 13">Multi-pass membrane protein</topology>
    </subcellularLocation>
</comment>
<evidence type="ECO:0000256" key="4">
    <source>
        <dbReference type="ARBA" id="ARBA00022448"/>
    </source>
</evidence>
<dbReference type="PANTHER" id="PTHR30477">
    <property type="entry name" value="ABC-TRANSPORTER METAL-BINDING PROTEIN"/>
    <property type="match status" value="1"/>
</dbReference>
<evidence type="ECO:0000256" key="7">
    <source>
        <dbReference type="ARBA" id="ARBA00022833"/>
    </source>
</evidence>
<organism evidence="15 16">
    <name type="scientific">Thioclava litoralis</name>
    <dbReference type="NCBI Taxonomy" id="3076557"/>
    <lineage>
        <taxon>Bacteria</taxon>
        <taxon>Pseudomonadati</taxon>
        <taxon>Pseudomonadota</taxon>
        <taxon>Alphaproteobacteria</taxon>
        <taxon>Rhodobacterales</taxon>
        <taxon>Paracoccaceae</taxon>
        <taxon>Thioclava</taxon>
    </lineage>
</organism>
<geneLocation type="plasmid" evidence="15 16">
    <name>unnamed2</name>
</geneLocation>
<dbReference type="PANTHER" id="PTHR30477:SF23">
    <property type="entry name" value="HIGH-AFFINITY ZINC UPTAKE SYSTEM MEMBRANE PROTEIN ZNUB"/>
    <property type="match status" value="1"/>
</dbReference>
<dbReference type="InterPro" id="IPR037294">
    <property type="entry name" value="ABC_BtuC-like"/>
</dbReference>
<evidence type="ECO:0000256" key="11">
    <source>
        <dbReference type="ARBA" id="ARBA00023136"/>
    </source>
</evidence>
<accession>A0ABZ1E742</accession>
<feature type="transmembrane region" description="Helical" evidence="14">
    <location>
        <begin position="44"/>
        <end position="76"/>
    </location>
</feature>
<sequence>MMALFDDFLLRSLLAGVGLCLATGPLGAFVVWRRMAYFGDATSHAAILGVAISLGFGVSVYAGTLGVALLMALTVAHLSGRGYAADTVLGVLAHAALAIGLVAASFIGGLRVDLSAWLFGDILAVSRMDLAIIWLGGLVVLALLVWRWQNLLTATVSEALAKSAGIDGRREQLVLTVALALTVAVAIKIVGALLIAALLIVPAAAARQVARSPEAMAVSATLIGMASVAAGIFGSLRWDTPAGPSIVVGSALIFVMLLLFRRRH</sequence>
<dbReference type="InterPro" id="IPR001626">
    <property type="entry name" value="ABC_TroCD"/>
</dbReference>
<evidence type="ECO:0000256" key="1">
    <source>
        <dbReference type="ARBA" id="ARBA00002313"/>
    </source>
</evidence>
<dbReference type="Proteomes" id="UP001623290">
    <property type="component" value="Plasmid unnamed2"/>
</dbReference>
<keyword evidence="10" id="KW-0406">Ion transport</keyword>
<dbReference type="CDD" id="cd06550">
    <property type="entry name" value="TM_ABC_iron-siderophores_like"/>
    <property type="match status" value="1"/>
</dbReference>
<protein>
    <recommendedName>
        <fullName evidence="12">High-affinity zinc uptake system membrane protein ZnuB</fullName>
    </recommendedName>
</protein>
<name>A0ABZ1E742_9RHOB</name>
<proteinExistence type="inferred from homology"/>
<keyword evidence="7" id="KW-0862">Zinc</keyword>
<comment type="similarity">
    <text evidence="3 13">Belongs to the ABC-3 integral membrane protein family.</text>
</comment>
<feature type="transmembrane region" description="Helical" evidence="14">
    <location>
        <begin position="12"/>
        <end position="32"/>
    </location>
</feature>
<feature type="transmembrane region" description="Helical" evidence="14">
    <location>
        <begin position="215"/>
        <end position="236"/>
    </location>
</feature>
<dbReference type="SUPFAM" id="SSF81345">
    <property type="entry name" value="ABC transporter involved in vitamin B12 uptake, BtuC"/>
    <property type="match status" value="1"/>
</dbReference>
<keyword evidence="16" id="KW-1185">Reference proteome</keyword>
<evidence type="ECO:0000256" key="6">
    <source>
        <dbReference type="ARBA" id="ARBA00022692"/>
    </source>
</evidence>
<evidence type="ECO:0000256" key="13">
    <source>
        <dbReference type="RuleBase" id="RU003943"/>
    </source>
</evidence>
<evidence type="ECO:0000256" key="5">
    <source>
        <dbReference type="ARBA" id="ARBA00022475"/>
    </source>
</evidence>
<evidence type="ECO:0000256" key="10">
    <source>
        <dbReference type="ARBA" id="ARBA00023065"/>
    </source>
</evidence>
<reference evidence="15 16" key="1">
    <citation type="submission" date="2023-09" db="EMBL/GenBank/DDBJ databases">
        <title>Thioclava shenzhenensis sp. nov., a multidrug resistant bacteria-antagonizing species isolated from coastal seawater.</title>
        <authorList>
            <person name="Long M."/>
        </authorList>
    </citation>
    <scope>NUCLEOTIDE SEQUENCE [LARGE SCALE GENOMIC DNA]</scope>
    <source>
        <strain evidence="15 16">FTW29</strain>
        <plasmid evidence="15 16">unnamed2</plasmid>
    </source>
</reference>
<evidence type="ECO:0000313" key="15">
    <source>
        <dbReference type="EMBL" id="WRY35662.1"/>
    </source>
</evidence>
<evidence type="ECO:0000256" key="12">
    <source>
        <dbReference type="ARBA" id="ARBA00040080"/>
    </source>
</evidence>
<keyword evidence="4 13" id="KW-0813">Transport</keyword>
<dbReference type="EMBL" id="CP135445">
    <property type="protein sequence ID" value="WRY35662.1"/>
    <property type="molecule type" value="Genomic_DNA"/>
</dbReference>
<keyword evidence="9 14" id="KW-1133">Transmembrane helix</keyword>
<feature type="transmembrane region" description="Helical" evidence="14">
    <location>
        <begin position="130"/>
        <end position="148"/>
    </location>
</feature>
<evidence type="ECO:0000256" key="14">
    <source>
        <dbReference type="SAM" id="Phobius"/>
    </source>
</evidence>
<gene>
    <name evidence="15" type="ORF">RPE78_17590</name>
</gene>
<keyword evidence="8" id="KW-0864">Zinc transport</keyword>
<evidence type="ECO:0000313" key="16">
    <source>
        <dbReference type="Proteomes" id="UP001623290"/>
    </source>
</evidence>
<keyword evidence="11 14" id="KW-0472">Membrane</keyword>
<keyword evidence="15" id="KW-0614">Plasmid</keyword>
<keyword evidence="5" id="KW-1003">Cell membrane</keyword>
<feature type="transmembrane region" description="Helical" evidence="14">
    <location>
        <begin position="173"/>
        <end position="203"/>
    </location>
</feature>
<keyword evidence="6 13" id="KW-0812">Transmembrane</keyword>
<dbReference type="RefSeq" id="WP_330629394.1">
    <property type="nucleotide sequence ID" value="NZ_CP135445.1"/>
</dbReference>
<feature type="transmembrane region" description="Helical" evidence="14">
    <location>
        <begin position="88"/>
        <end position="110"/>
    </location>
</feature>
<comment type="function">
    <text evidence="1">Involved in the high-affinity zinc uptake transport system.</text>
</comment>
<feature type="transmembrane region" description="Helical" evidence="14">
    <location>
        <begin position="242"/>
        <end position="260"/>
    </location>
</feature>
<evidence type="ECO:0000256" key="3">
    <source>
        <dbReference type="ARBA" id="ARBA00008034"/>
    </source>
</evidence>
<dbReference type="Gene3D" id="1.10.3470.10">
    <property type="entry name" value="ABC transporter involved in vitamin B12 uptake, BtuC"/>
    <property type="match status" value="1"/>
</dbReference>
<evidence type="ECO:0000256" key="8">
    <source>
        <dbReference type="ARBA" id="ARBA00022906"/>
    </source>
</evidence>
<dbReference type="Pfam" id="PF00950">
    <property type="entry name" value="ABC-3"/>
    <property type="match status" value="1"/>
</dbReference>
<evidence type="ECO:0000256" key="9">
    <source>
        <dbReference type="ARBA" id="ARBA00022989"/>
    </source>
</evidence>